<gene>
    <name evidence="2" type="ORF">RHGRI_020154</name>
</gene>
<accession>A0AAV6JJ86</accession>
<proteinExistence type="predicted"/>
<dbReference type="EMBL" id="JACTNZ010000007">
    <property type="protein sequence ID" value="KAG5539837.1"/>
    <property type="molecule type" value="Genomic_DNA"/>
</dbReference>
<dbReference type="Proteomes" id="UP000823749">
    <property type="component" value="Chromosome 7"/>
</dbReference>
<feature type="compositionally biased region" description="Polar residues" evidence="1">
    <location>
        <begin position="67"/>
        <end position="82"/>
    </location>
</feature>
<evidence type="ECO:0000313" key="2">
    <source>
        <dbReference type="EMBL" id="KAG5539837.1"/>
    </source>
</evidence>
<keyword evidence="3" id="KW-1185">Reference proteome</keyword>
<evidence type="ECO:0000256" key="1">
    <source>
        <dbReference type="SAM" id="MobiDB-lite"/>
    </source>
</evidence>
<evidence type="ECO:0000313" key="3">
    <source>
        <dbReference type="Proteomes" id="UP000823749"/>
    </source>
</evidence>
<comment type="caution">
    <text evidence="2">The sequence shown here is derived from an EMBL/GenBank/DDBJ whole genome shotgun (WGS) entry which is preliminary data.</text>
</comment>
<sequence length="82" mass="8897">MGVIGLGTLEARRGIFPTNIKKQGEGERDVKADAQDVCLDGSAKANSSLKISKALDETAARSRWRSTHNNIDQPTKQINTDT</sequence>
<dbReference type="AlphaFoldDB" id="A0AAV6JJ86"/>
<organism evidence="2 3">
    <name type="scientific">Rhododendron griersonianum</name>
    <dbReference type="NCBI Taxonomy" id="479676"/>
    <lineage>
        <taxon>Eukaryota</taxon>
        <taxon>Viridiplantae</taxon>
        <taxon>Streptophyta</taxon>
        <taxon>Embryophyta</taxon>
        <taxon>Tracheophyta</taxon>
        <taxon>Spermatophyta</taxon>
        <taxon>Magnoliopsida</taxon>
        <taxon>eudicotyledons</taxon>
        <taxon>Gunneridae</taxon>
        <taxon>Pentapetalae</taxon>
        <taxon>asterids</taxon>
        <taxon>Ericales</taxon>
        <taxon>Ericaceae</taxon>
        <taxon>Ericoideae</taxon>
        <taxon>Rhodoreae</taxon>
        <taxon>Rhododendron</taxon>
    </lineage>
</organism>
<name>A0AAV6JJ86_9ERIC</name>
<protein>
    <submittedName>
        <fullName evidence="2">Uncharacterized protein</fullName>
    </submittedName>
</protein>
<reference evidence="2" key="1">
    <citation type="submission" date="2020-08" db="EMBL/GenBank/DDBJ databases">
        <title>Plant Genome Project.</title>
        <authorList>
            <person name="Zhang R.-G."/>
        </authorList>
    </citation>
    <scope>NUCLEOTIDE SEQUENCE</scope>
    <source>
        <strain evidence="2">WSP0</strain>
        <tissue evidence="2">Leaf</tissue>
    </source>
</reference>
<feature type="region of interest" description="Disordered" evidence="1">
    <location>
        <begin position="60"/>
        <end position="82"/>
    </location>
</feature>